<feature type="domain" description="HTH cro/C1-type" evidence="2">
    <location>
        <begin position="29"/>
        <end position="83"/>
    </location>
</feature>
<evidence type="ECO:0000259" key="2">
    <source>
        <dbReference type="PROSITE" id="PS50943"/>
    </source>
</evidence>
<dbReference type="AlphaFoldDB" id="A0A366CU23"/>
<comment type="caution">
    <text evidence="3">The sequence shown here is derived from an EMBL/GenBank/DDBJ whole genome shotgun (WGS) entry which is preliminary data.</text>
</comment>
<dbReference type="SUPFAM" id="SSF47413">
    <property type="entry name" value="lambda repressor-like DNA-binding domains"/>
    <property type="match status" value="1"/>
</dbReference>
<name>A0A366CU23_9NOCA</name>
<organism evidence="3 4">
    <name type="scientific">Nocardia puris</name>
    <dbReference type="NCBI Taxonomy" id="208602"/>
    <lineage>
        <taxon>Bacteria</taxon>
        <taxon>Bacillati</taxon>
        <taxon>Actinomycetota</taxon>
        <taxon>Actinomycetes</taxon>
        <taxon>Mycobacteriales</taxon>
        <taxon>Nocardiaceae</taxon>
        <taxon>Nocardia</taxon>
    </lineage>
</organism>
<accession>A0A366CU23</accession>
<dbReference type="InterPro" id="IPR010982">
    <property type="entry name" value="Lambda_DNA-bd_dom_sf"/>
</dbReference>
<dbReference type="Pfam" id="PF13560">
    <property type="entry name" value="HTH_31"/>
    <property type="match status" value="1"/>
</dbReference>
<dbReference type="RefSeq" id="WP_147266036.1">
    <property type="nucleotide sequence ID" value="NZ_QNRE01000032.1"/>
</dbReference>
<gene>
    <name evidence="3" type="ORF">DFR74_13217</name>
</gene>
<dbReference type="CDD" id="cd00093">
    <property type="entry name" value="HTH_XRE"/>
    <property type="match status" value="1"/>
</dbReference>
<dbReference type="Proteomes" id="UP000252586">
    <property type="component" value="Unassembled WGS sequence"/>
</dbReference>
<proteinExistence type="predicted"/>
<feature type="region of interest" description="Disordered" evidence="1">
    <location>
        <begin position="1"/>
        <end position="24"/>
    </location>
</feature>
<dbReference type="SMART" id="SM00530">
    <property type="entry name" value="HTH_XRE"/>
    <property type="match status" value="1"/>
</dbReference>
<dbReference type="GO" id="GO:0003677">
    <property type="term" value="F:DNA binding"/>
    <property type="evidence" value="ECO:0007669"/>
    <property type="project" value="InterPro"/>
</dbReference>
<evidence type="ECO:0000313" key="4">
    <source>
        <dbReference type="Proteomes" id="UP000252586"/>
    </source>
</evidence>
<dbReference type="PROSITE" id="PS50943">
    <property type="entry name" value="HTH_CROC1"/>
    <property type="match status" value="1"/>
</dbReference>
<dbReference type="Gene3D" id="1.10.260.40">
    <property type="entry name" value="lambda repressor-like DNA-binding domains"/>
    <property type="match status" value="1"/>
</dbReference>
<evidence type="ECO:0000256" key="1">
    <source>
        <dbReference type="SAM" id="MobiDB-lite"/>
    </source>
</evidence>
<feature type="compositionally biased region" description="Basic residues" evidence="1">
    <location>
        <begin position="1"/>
        <end position="16"/>
    </location>
</feature>
<sequence length="108" mass="12393">MNRRMKPTRAPRRRHTRADPELPSLGSWVRRAREHRKLTRPRAAEFLHVSTDLLKKIERDEIPCSPAVLGNMATAYGLDDAQRRYTHDLSQPPVPLSTVAELRSWAGT</sequence>
<dbReference type="EMBL" id="QNRE01000032">
    <property type="protein sequence ID" value="RBO79805.1"/>
    <property type="molecule type" value="Genomic_DNA"/>
</dbReference>
<protein>
    <submittedName>
        <fullName evidence="3">Helix-turn-helix protein</fullName>
    </submittedName>
</protein>
<keyword evidence="4" id="KW-1185">Reference proteome</keyword>
<reference evidence="3 4" key="1">
    <citation type="submission" date="2018-06" db="EMBL/GenBank/DDBJ databases">
        <title>Genomic Encyclopedia of Type Strains, Phase IV (KMG-IV): sequencing the most valuable type-strain genomes for metagenomic binning, comparative biology and taxonomic classification.</title>
        <authorList>
            <person name="Goeker M."/>
        </authorList>
    </citation>
    <scope>NUCLEOTIDE SEQUENCE [LARGE SCALE GENOMIC DNA]</scope>
    <source>
        <strain evidence="3 4">DSM 44599</strain>
    </source>
</reference>
<dbReference type="InterPro" id="IPR001387">
    <property type="entry name" value="Cro/C1-type_HTH"/>
</dbReference>
<evidence type="ECO:0000313" key="3">
    <source>
        <dbReference type="EMBL" id="RBO79805.1"/>
    </source>
</evidence>
<feature type="non-terminal residue" evidence="3">
    <location>
        <position position="108"/>
    </location>
</feature>